<proteinExistence type="predicted"/>
<sequence>MNLYVNSSVVIMDGCPMAISVGGAHHAQIVCGWTPHPVLDVVVERESLRALVELGTDALARMTCTEGE</sequence>
<dbReference type="Proteomes" id="UP000185596">
    <property type="component" value="Unassembled WGS sequence"/>
</dbReference>
<dbReference type="AlphaFoldDB" id="A0A1Q8CXC5"/>
<evidence type="ECO:0000313" key="1">
    <source>
        <dbReference type="EMBL" id="OLF19004.1"/>
    </source>
</evidence>
<evidence type="ECO:0000313" key="2">
    <source>
        <dbReference type="Proteomes" id="UP000185596"/>
    </source>
</evidence>
<name>A0A1Q8CXC5_9PSEU</name>
<accession>A0A1Q8CXC5</accession>
<gene>
    <name evidence="1" type="ORF">BU204_03900</name>
</gene>
<organism evidence="1 2">
    <name type="scientific">Actinophytocola xanthii</name>
    <dbReference type="NCBI Taxonomy" id="1912961"/>
    <lineage>
        <taxon>Bacteria</taxon>
        <taxon>Bacillati</taxon>
        <taxon>Actinomycetota</taxon>
        <taxon>Actinomycetes</taxon>
        <taxon>Pseudonocardiales</taxon>
        <taxon>Pseudonocardiaceae</taxon>
    </lineage>
</organism>
<dbReference type="EMBL" id="MSIE01000004">
    <property type="protein sequence ID" value="OLF19004.1"/>
    <property type="molecule type" value="Genomic_DNA"/>
</dbReference>
<protein>
    <submittedName>
        <fullName evidence="1">Uncharacterized protein</fullName>
    </submittedName>
</protein>
<comment type="caution">
    <text evidence="1">The sequence shown here is derived from an EMBL/GenBank/DDBJ whole genome shotgun (WGS) entry which is preliminary data.</text>
</comment>
<reference evidence="1 2" key="1">
    <citation type="submission" date="2016-12" db="EMBL/GenBank/DDBJ databases">
        <title>The draft genome sequence of Actinophytocola sp. 11-183.</title>
        <authorList>
            <person name="Wang W."/>
            <person name="Yuan L."/>
        </authorList>
    </citation>
    <scope>NUCLEOTIDE SEQUENCE [LARGE SCALE GENOMIC DNA]</scope>
    <source>
        <strain evidence="1 2">11-183</strain>
    </source>
</reference>
<keyword evidence="2" id="KW-1185">Reference proteome</keyword>